<feature type="chain" id="PRO_5014133020" description="Glycoside hydrolase family 42 N-terminal domain-containing protein" evidence="3">
    <location>
        <begin position="20"/>
        <end position="1322"/>
    </location>
</feature>
<evidence type="ECO:0000256" key="3">
    <source>
        <dbReference type="SAM" id="SignalP"/>
    </source>
</evidence>
<evidence type="ECO:0000259" key="4">
    <source>
        <dbReference type="Pfam" id="PF02449"/>
    </source>
</evidence>
<organism evidence="5 6">
    <name type="scientific">Candidatus Fervidibacter japonicus</name>
    <dbReference type="NCBI Taxonomy" id="2035412"/>
    <lineage>
        <taxon>Bacteria</taxon>
        <taxon>Candidatus Fervidibacterota</taxon>
        <taxon>Candidatus Fervidibacter</taxon>
    </lineage>
</organism>
<dbReference type="GO" id="GO:0004565">
    <property type="term" value="F:beta-galactosidase activity"/>
    <property type="evidence" value="ECO:0007669"/>
    <property type="project" value="InterPro"/>
</dbReference>
<feature type="domain" description="Glycoside hydrolase family 42 N-terminal" evidence="4">
    <location>
        <begin position="627"/>
        <end position="742"/>
    </location>
</feature>
<sequence>MRFGFWVAMTMLVSNWASGQSAVGVWHDPSVPQRAGYADPQRLLRLLRRHGFAVQGLSSADLADPTKMTPQKVALVLLPYGAHFPADAVENFRRYLRAGGRFLSLGGYAFDEVSERDTGQGTQGTWQWEKLASEKVQVYTAQKGIRIVVPEEAPVDWHRARAFASLRSGERYLLIGKVRTDGIADGHGAYLAADYFDTNGNRIAFQQTQIVRRTDGWQELGVVLHVPKDAAKVAINAIVHGHGTAEFKDVVVKPVINTRWGDARDWMHIAPEQLAVFDPSFRIDGATALERAKGHARDVDKVVVRTEEPMKGYAAVALIGDNDPVNPQARSRLVPVLVARDKFGRFLGPAFSVLHHFAGPYAGSTWAFCGIESHDLTQSPKFQTVLVEVVRHMLRGVYLHSLRPSFWTYRKGETAAVSVKVRNDGGAPQTVTVRMEMAPMAQPLRMGAPISLGEQTVTLSPHEETTVTVHWRIPQNAAPLYAVRAVLIAPSRDELWSGFCVWDEHVSQNATPIAWRDNALCEWDAENKRWQPRFWLGTNQTGVMFAPAATWENPLQWEFEFALMRKMGLKVLRVLHISPFAGDLENPTEAFWRRYDALVLMAHRHGLVLMPTLHEWMGVSVDEATLRKQCAFVRLVGARYKNAPRIVWDIENEAQVEFRDHPDLHRLFNDWLRQRYGSDEKLQAAWRERVRLGEARYAAHKPRSWDDLKFRDIQYFRRWLIERWVKANGQALRESGAMQPLTDEIDWKVCGDHYEGAKWLTFTNLHYYGDRSPMAIATYLKFHDRTARGQGLAVGEFGARDHPSFRFGGWGYAPTEEVVRHFVALPLLTFALQGAMALNWDWKDMEACIFPWGLVHQHGVYASVGTEDGQRRTRVWNVEAALKVAGKTFAAVARFVERHAPLTEPRHIALVVPDDHLLGAEGEVRWSGLGPAGRVSAAVFRAIEALLRLKVPFSVVREWEWANAFADASSRSNLRLTAIAVFPVPFVWSDATYEAVKRFVEQGGIAIVTGDFTFDPDRQRTRKQRLRELLGMQFVDGVLSPFELDEVAPVRCVATDDAFGLREWSGKPCVRMGQEARGMGQAFKGRVLAVTEQGAPVVVANRVGKGLVVFCTDAPEWRGADETLAVYKALLQRAAELHSVQPERSAPVWGGWIEVGKAPEMLAVGQANSGRGGIFVAANPTNQRRSAHFAAGAGYPVTRLTLLPRWVTFLALSTHNEPTAALVAGELWGGEAPLPKRLMVRTECPTLVWHEAPSARLGAPTTRFIPLNAGEVAMRWSKPKAQLTVSDFVTGKVLLRRTVQAKSGWLQVVVPPELALTEWQVE</sequence>
<dbReference type="InterPro" id="IPR013529">
    <property type="entry name" value="Glyco_hydro_42_N"/>
</dbReference>
<dbReference type="GO" id="GO:0005975">
    <property type="term" value="P:carbohydrate metabolic process"/>
    <property type="evidence" value="ECO:0007669"/>
    <property type="project" value="InterPro"/>
</dbReference>
<keyword evidence="1" id="KW-0378">Hydrolase</keyword>
<dbReference type="InterPro" id="IPR029062">
    <property type="entry name" value="Class_I_gatase-like"/>
</dbReference>
<dbReference type="Gene3D" id="2.60.40.10">
    <property type="entry name" value="Immunoglobulins"/>
    <property type="match status" value="1"/>
</dbReference>
<accession>A0A2H5XAN1</accession>
<dbReference type="Gene3D" id="3.40.50.880">
    <property type="match status" value="1"/>
</dbReference>
<dbReference type="InterPro" id="IPR013783">
    <property type="entry name" value="Ig-like_fold"/>
</dbReference>
<dbReference type="SUPFAM" id="SSF51445">
    <property type="entry name" value="(Trans)glycosidases"/>
    <property type="match status" value="1"/>
</dbReference>
<proteinExistence type="predicted"/>
<keyword evidence="2" id="KW-0326">Glycosidase</keyword>
<gene>
    <name evidence="5" type="ORF">HRbin17_00748</name>
</gene>
<comment type="caution">
    <text evidence="5">The sequence shown here is derived from an EMBL/GenBank/DDBJ whole genome shotgun (WGS) entry which is preliminary data.</text>
</comment>
<name>A0A2H5XAN1_9BACT</name>
<dbReference type="Gene3D" id="3.20.20.80">
    <property type="entry name" value="Glycosidases"/>
    <property type="match status" value="1"/>
</dbReference>
<dbReference type="InterPro" id="IPR017853">
    <property type="entry name" value="GH"/>
</dbReference>
<dbReference type="Proteomes" id="UP000236173">
    <property type="component" value="Unassembled WGS sequence"/>
</dbReference>
<protein>
    <recommendedName>
        <fullName evidence="4">Glycoside hydrolase family 42 N-terminal domain-containing protein</fullName>
    </recommendedName>
</protein>
<dbReference type="SUPFAM" id="SSF52317">
    <property type="entry name" value="Class I glutamine amidotransferase-like"/>
    <property type="match status" value="1"/>
</dbReference>
<feature type="signal peptide" evidence="3">
    <location>
        <begin position="1"/>
        <end position="19"/>
    </location>
</feature>
<dbReference type="Pfam" id="PF02449">
    <property type="entry name" value="Glyco_hydro_42"/>
    <property type="match status" value="1"/>
</dbReference>
<evidence type="ECO:0000313" key="6">
    <source>
        <dbReference type="Proteomes" id="UP000236173"/>
    </source>
</evidence>
<evidence type="ECO:0000256" key="1">
    <source>
        <dbReference type="ARBA" id="ARBA00022801"/>
    </source>
</evidence>
<evidence type="ECO:0000313" key="5">
    <source>
        <dbReference type="EMBL" id="GBC98248.1"/>
    </source>
</evidence>
<evidence type="ECO:0000256" key="2">
    <source>
        <dbReference type="ARBA" id="ARBA00023295"/>
    </source>
</evidence>
<reference evidence="6" key="1">
    <citation type="submission" date="2017-09" db="EMBL/GenBank/DDBJ databases">
        <title>Metaegenomics of thermophilic ammonia-oxidizing enrichment culture.</title>
        <authorList>
            <person name="Kato S."/>
            <person name="Suzuki K."/>
        </authorList>
    </citation>
    <scope>NUCLEOTIDE SEQUENCE [LARGE SCALE GENOMIC DNA]</scope>
</reference>
<dbReference type="EMBL" id="BEHT01000008">
    <property type="protein sequence ID" value="GBC98248.1"/>
    <property type="molecule type" value="Genomic_DNA"/>
</dbReference>
<dbReference type="GO" id="GO:0009341">
    <property type="term" value="C:beta-galactosidase complex"/>
    <property type="evidence" value="ECO:0007669"/>
    <property type="project" value="InterPro"/>
</dbReference>
<dbReference type="Gene3D" id="2.60.120.260">
    <property type="entry name" value="Galactose-binding domain-like"/>
    <property type="match status" value="1"/>
</dbReference>
<keyword evidence="3" id="KW-0732">Signal</keyword>